<evidence type="ECO:0000313" key="3">
    <source>
        <dbReference type="Proteomes" id="UP001432027"/>
    </source>
</evidence>
<dbReference type="Proteomes" id="UP001432027">
    <property type="component" value="Unassembled WGS sequence"/>
</dbReference>
<comment type="caution">
    <text evidence="2">The sequence shown here is derived from an EMBL/GenBank/DDBJ whole genome shotgun (WGS) entry which is preliminary data.</text>
</comment>
<dbReference type="AlphaFoldDB" id="A0AAV5SP95"/>
<gene>
    <name evidence="2" type="ORF">PENTCL1PPCAC_6767</name>
</gene>
<keyword evidence="1" id="KW-1133">Transmembrane helix</keyword>
<keyword evidence="3" id="KW-1185">Reference proteome</keyword>
<reference evidence="2" key="1">
    <citation type="submission" date="2023-10" db="EMBL/GenBank/DDBJ databases">
        <title>Genome assembly of Pristionchus species.</title>
        <authorList>
            <person name="Yoshida K."/>
            <person name="Sommer R.J."/>
        </authorList>
    </citation>
    <scope>NUCLEOTIDE SEQUENCE</scope>
    <source>
        <strain evidence="2">RS0144</strain>
    </source>
</reference>
<evidence type="ECO:0000313" key="2">
    <source>
        <dbReference type="EMBL" id="GMS84592.1"/>
    </source>
</evidence>
<evidence type="ECO:0000256" key="1">
    <source>
        <dbReference type="SAM" id="Phobius"/>
    </source>
</evidence>
<feature type="non-terminal residue" evidence="2">
    <location>
        <position position="77"/>
    </location>
</feature>
<dbReference type="EMBL" id="BTSX01000002">
    <property type="protein sequence ID" value="GMS84592.1"/>
    <property type="molecule type" value="Genomic_DNA"/>
</dbReference>
<name>A0AAV5SP95_9BILA</name>
<accession>A0AAV5SP95</accession>
<keyword evidence="1" id="KW-0812">Transmembrane</keyword>
<proteinExistence type="predicted"/>
<keyword evidence="1" id="KW-0472">Membrane</keyword>
<feature type="transmembrane region" description="Helical" evidence="1">
    <location>
        <begin position="33"/>
        <end position="58"/>
    </location>
</feature>
<protein>
    <submittedName>
        <fullName evidence="2">Uncharacterized protein</fullName>
    </submittedName>
</protein>
<sequence length="77" mass="8216">MDAILDSNQSHEAALILQSSDSSHKPLPVTAPLGIIVIITVISVVLLVSGFIIIAMILDPSTSLVEDVQDEEPMVTY</sequence>
<organism evidence="2 3">
    <name type="scientific">Pristionchus entomophagus</name>
    <dbReference type="NCBI Taxonomy" id="358040"/>
    <lineage>
        <taxon>Eukaryota</taxon>
        <taxon>Metazoa</taxon>
        <taxon>Ecdysozoa</taxon>
        <taxon>Nematoda</taxon>
        <taxon>Chromadorea</taxon>
        <taxon>Rhabditida</taxon>
        <taxon>Rhabditina</taxon>
        <taxon>Diplogasteromorpha</taxon>
        <taxon>Diplogasteroidea</taxon>
        <taxon>Neodiplogasteridae</taxon>
        <taxon>Pristionchus</taxon>
    </lineage>
</organism>